<dbReference type="Pfam" id="PF12669">
    <property type="entry name" value="FeoB_associated"/>
    <property type="match status" value="1"/>
</dbReference>
<sequence length="65" mass="6558">MGPADFVVLAIVAVLLALSVRSALRSRKRGCSGCGSASGCSAHLTGGACPAAGDMLRRAEERLGR</sequence>
<dbReference type="EMBL" id="DXBM01000045">
    <property type="protein sequence ID" value="HIZ46420.1"/>
    <property type="molecule type" value="Genomic_DNA"/>
</dbReference>
<comment type="caution">
    <text evidence="2">The sequence shown here is derived from an EMBL/GenBank/DDBJ whole genome shotgun (WGS) entry which is preliminary data.</text>
</comment>
<organism evidence="2 3">
    <name type="scientific">Candidatus Olsenella pullistercoris</name>
    <dbReference type="NCBI Taxonomy" id="2838712"/>
    <lineage>
        <taxon>Bacteria</taxon>
        <taxon>Bacillati</taxon>
        <taxon>Actinomycetota</taxon>
        <taxon>Coriobacteriia</taxon>
        <taxon>Coriobacteriales</taxon>
        <taxon>Atopobiaceae</taxon>
        <taxon>Olsenella</taxon>
    </lineage>
</organism>
<feature type="region of interest" description="Disordered" evidence="1">
    <location>
        <begin position="31"/>
        <end position="50"/>
    </location>
</feature>
<evidence type="ECO:0000313" key="2">
    <source>
        <dbReference type="EMBL" id="HIZ46420.1"/>
    </source>
</evidence>
<name>A0A9D2EZY6_9ACTN</name>
<evidence type="ECO:0000256" key="1">
    <source>
        <dbReference type="SAM" id="MobiDB-lite"/>
    </source>
</evidence>
<dbReference type="AlphaFoldDB" id="A0A9D2EZY6"/>
<protein>
    <submittedName>
        <fullName evidence="2">FeoB-associated Cys-rich membrane protein</fullName>
    </submittedName>
</protein>
<reference evidence="2" key="2">
    <citation type="submission" date="2021-04" db="EMBL/GenBank/DDBJ databases">
        <authorList>
            <person name="Gilroy R."/>
        </authorList>
    </citation>
    <scope>NUCLEOTIDE SEQUENCE</scope>
    <source>
        <strain evidence="2">ChiHjej12B11-14209</strain>
    </source>
</reference>
<accession>A0A9D2EZY6</accession>
<reference evidence="2" key="1">
    <citation type="journal article" date="2021" name="PeerJ">
        <title>Extensive microbial diversity within the chicken gut microbiome revealed by metagenomics and culture.</title>
        <authorList>
            <person name="Gilroy R."/>
            <person name="Ravi A."/>
            <person name="Getino M."/>
            <person name="Pursley I."/>
            <person name="Horton D.L."/>
            <person name="Alikhan N.F."/>
            <person name="Baker D."/>
            <person name="Gharbi K."/>
            <person name="Hall N."/>
            <person name="Watson M."/>
            <person name="Adriaenssens E.M."/>
            <person name="Foster-Nyarko E."/>
            <person name="Jarju S."/>
            <person name="Secka A."/>
            <person name="Antonio M."/>
            <person name="Oren A."/>
            <person name="Chaudhuri R.R."/>
            <person name="La Ragione R."/>
            <person name="Hildebrand F."/>
            <person name="Pallen M.J."/>
        </authorList>
    </citation>
    <scope>NUCLEOTIDE SEQUENCE</scope>
    <source>
        <strain evidence="2">ChiHjej12B11-14209</strain>
    </source>
</reference>
<proteinExistence type="predicted"/>
<dbReference type="Proteomes" id="UP000824062">
    <property type="component" value="Unassembled WGS sequence"/>
</dbReference>
<gene>
    <name evidence="2" type="ORF">IAA19_05305</name>
</gene>
<evidence type="ECO:0000313" key="3">
    <source>
        <dbReference type="Proteomes" id="UP000824062"/>
    </source>
</evidence>